<dbReference type="RefSeq" id="WP_133621431.1">
    <property type="nucleotide sequence ID" value="NZ_SNZE01000030.1"/>
</dbReference>
<comment type="caution">
    <text evidence="2">The sequence shown here is derived from an EMBL/GenBank/DDBJ whole genome shotgun (WGS) entry which is preliminary data.</text>
</comment>
<dbReference type="EMBL" id="SNZE01000030">
    <property type="protein sequence ID" value="TDR28934.1"/>
    <property type="molecule type" value="Genomic_DNA"/>
</dbReference>
<dbReference type="Gene3D" id="3.30.70.1270">
    <property type="entry name" value="Api92-like domains"/>
    <property type="match status" value="1"/>
</dbReference>
<feature type="domain" description="YubB ferredoxin-like" evidence="1">
    <location>
        <begin position="152"/>
        <end position="211"/>
    </location>
</feature>
<evidence type="ECO:0000313" key="3">
    <source>
        <dbReference type="Proteomes" id="UP000294480"/>
    </source>
</evidence>
<evidence type="ECO:0000313" key="2">
    <source>
        <dbReference type="EMBL" id="TDR28934.1"/>
    </source>
</evidence>
<keyword evidence="3" id="KW-1185">Reference proteome</keyword>
<dbReference type="OrthoDB" id="9150055at2"/>
<dbReference type="AlphaFoldDB" id="A0A4R6Y4S3"/>
<evidence type="ECO:0000259" key="1">
    <source>
        <dbReference type="Pfam" id="PF18406"/>
    </source>
</evidence>
<dbReference type="InterPro" id="IPR041329">
    <property type="entry name" value="YubB_C"/>
</dbReference>
<organism evidence="2 3">
    <name type="scientific">Hydromonas duriensis</name>
    <dbReference type="NCBI Taxonomy" id="1527608"/>
    <lineage>
        <taxon>Bacteria</taxon>
        <taxon>Pseudomonadati</taxon>
        <taxon>Pseudomonadota</taxon>
        <taxon>Betaproteobacteria</taxon>
        <taxon>Burkholderiales</taxon>
        <taxon>Burkholderiaceae</taxon>
        <taxon>Hydromonas</taxon>
    </lineage>
</organism>
<dbReference type="Proteomes" id="UP000294480">
    <property type="component" value="Unassembled WGS sequence"/>
</dbReference>
<name>A0A4R6Y4S3_9BURK</name>
<accession>A0A4R6Y4S3</accession>
<sequence>MPNYCQNLLSIKGAEHDINNMIQNTFSIHNENCQILDFDKVVPMPKSLNIDALGVTKLTRFLLYPQSFKGMDLPSLMLVDQYADALELPCPRFHSIDDFIRLLKQTPKGRRYLLEGHYSYRNQRQYGYTDWYEWRIKHWGTKWGAMHFDCDWSCDNEREYSFDTAWSPPVPMIEALAEQYPQLTFKLIYVEEGAWFAGVFEWSDGCVTYKDEDADVKNILKTYHGYSDEDFEVDKDN</sequence>
<proteinExistence type="predicted"/>
<reference evidence="2 3" key="1">
    <citation type="submission" date="2019-03" db="EMBL/GenBank/DDBJ databases">
        <title>Genomic Encyclopedia of Type Strains, Phase IV (KMG-IV): sequencing the most valuable type-strain genomes for metagenomic binning, comparative biology and taxonomic classification.</title>
        <authorList>
            <person name="Goeker M."/>
        </authorList>
    </citation>
    <scope>NUCLEOTIDE SEQUENCE [LARGE SCALE GENOMIC DNA]</scope>
    <source>
        <strain evidence="2 3">DSM 102852</strain>
    </source>
</reference>
<protein>
    <recommendedName>
        <fullName evidence="1">YubB ferredoxin-like domain-containing protein</fullName>
    </recommendedName>
</protein>
<gene>
    <name evidence="2" type="ORF">DFR44_1303</name>
</gene>
<dbReference type="Pfam" id="PF18406">
    <property type="entry name" value="DUF1281_C"/>
    <property type="match status" value="1"/>
</dbReference>